<protein>
    <submittedName>
        <fullName evidence="2">Uncharacterized protein</fullName>
    </submittedName>
</protein>
<sequence length="342" mass="40288">MEERITSMIPRYGKLNKIYTEMTSGNGFSFEKQRFISDFYREYGDTQTFETALISLMLKTDSTHYSILLNSLKREIENNMSIYNTYRDLFDSLDTQYICHLHEDRFDWDIDRQTKITREYSRELTEANGSLEAVGFREHNRQEKELLEKRYERCKQEYDKEKAKLDALYEQKGQARREALQCLQNRCGDVCRLGGSLLAILEKYMTSQKKKEEEEKEISSSGAITTNPSAYFPMKLLSAVYEKCNGGQFEAVSELDFYAGMNLQPCEEKLKIRPREKARVCHLIFLMGETLPKPDREKWKEGIMNLLGIDDAYYKSKYKEPVSDFPSDSNQEFTKEMRLIFR</sequence>
<proteinExistence type="predicted"/>
<dbReference type="EMBL" id="WDAY01000108">
    <property type="protein sequence ID" value="KAB6553580.1"/>
    <property type="molecule type" value="Genomic_DNA"/>
</dbReference>
<name>A0A7J5RBE9_PHOVU</name>
<evidence type="ECO:0000256" key="1">
    <source>
        <dbReference type="SAM" id="Coils"/>
    </source>
</evidence>
<evidence type="ECO:0000313" key="3">
    <source>
        <dbReference type="Proteomes" id="UP000437431"/>
    </source>
</evidence>
<keyword evidence="1" id="KW-0175">Coiled coil</keyword>
<evidence type="ECO:0000313" key="2">
    <source>
        <dbReference type="EMBL" id="KAB6553580.1"/>
    </source>
</evidence>
<dbReference type="Proteomes" id="UP000437431">
    <property type="component" value="Unassembled WGS sequence"/>
</dbReference>
<comment type="caution">
    <text evidence="2">The sequence shown here is derived from an EMBL/GenBank/DDBJ whole genome shotgun (WGS) entry which is preliminary data.</text>
</comment>
<dbReference type="AlphaFoldDB" id="A0A7J5RBE9"/>
<accession>A0A7J5RBE9</accession>
<organism evidence="2 3">
    <name type="scientific">Phocaeicola vulgatus</name>
    <name type="common">Bacteroides vulgatus</name>
    <dbReference type="NCBI Taxonomy" id="821"/>
    <lineage>
        <taxon>Bacteria</taxon>
        <taxon>Pseudomonadati</taxon>
        <taxon>Bacteroidota</taxon>
        <taxon>Bacteroidia</taxon>
        <taxon>Bacteroidales</taxon>
        <taxon>Bacteroidaceae</taxon>
        <taxon>Phocaeicola</taxon>
    </lineage>
</organism>
<feature type="coiled-coil region" evidence="1">
    <location>
        <begin position="137"/>
        <end position="178"/>
    </location>
</feature>
<reference evidence="2 3" key="1">
    <citation type="journal article" date="2019" name="Nat. Med.">
        <title>A library of human gut bacterial isolates paired with longitudinal multiomics data enables mechanistic microbiome research.</title>
        <authorList>
            <person name="Poyet M."/>
            <person name="Groussin M."/>
            <person name="Gibbons S.M."/>
            <person name="Avila-Pacheco J."/>
            <person name="Jiang X."/>
            <person name="Kearney S.M."/>
            <person name="Perrotta A.R."/>
            <person name="Berdy B."/>
            <person name="Zhao S."/>
            <person name="Lieberman T.D."/>
            <person name="Swanson P.K."/>
            <person name="Smith M."/>
            <person name="Roesemann S."/>
            <person name="Alexander J.E."/>
            <person name="Rich S.A."/>
            <person name="Livny J."/>
            <person name="Vlamakis H."/>
            <person name="Clish C."/>
            <person name="Bullock K."/>
            <person name="Deik A."/>
            <person name="Scott J."/>
            <person name="Pierce K.A."/>
            <person name="Xavier R.J."/>
            <person name="Alm E.J."/>
        </authorList>
    </citation>
    <scope>NUCLEOTIDE SEQUENCE [LARGE SCALE GENOMIC DNA]</scope>
    <source>
        <strain evidence="2 3">BIOML-A111</strain>
    </source>
</reference>
<gene>
    <name evidence="2" type="ORF">GAY79_22845</name>
</gene>